<evidence type="ECO:0000256" key="2">
    <source>
        <dbReference type="ARBA" id="ARBA00022729"/>
    </source>
</evidence>
<dbReference type="PANTHER" id="PTHR33044">
    <property type="entry name" value="BIFUNCTIONAL INHIBITOR/LIPID-TRANSFER PROTEIN/SEED STORAGE 2S ALBUMIN SUPERFAMILY PROTEIN-RELATED"/>
    <property type="match status" value="1"/>
</dbReference>
<reference evidence="7" key="1">
    <citation type="journal article" date="2018" name="DNA Res.">
        <title>Multiple hybrid de novo genome assembly of finger millet, an orphan allotetraploid crop.</title>
        <authorList>
            <person name="Hatakeyama M."/>
            <person name="Aluri S."/>
            <person name="Balachadran M.T."/>
            <person name="Sivarajan S.R."/>
            <person name="Patrignani A."/>
            <person name="Gruter S."/>
            <person name="Poveda L."/>
            <person name="Shimizu-Inatsugi R."/>
            <person name="Baeten J."/>
            <person name="Francoijs K.J."/>
            <person name="Nataraja K.N."/>
            <person name="Reddy Y.A.N."/>
            <person name="Phadnis S."/>
            <person name="Ravikumar R.L."/>
            <person name="Schlapbach R."/>
            <person name="Sreeman S.M."/>
            <person name="Shimizu K.K."/>
        </authorList>
    </citation>
    <scope>NUCLEOTIDE SEQUENCE</scope>
</reference>
<dbReference type="Proteomes" id="UP001054889">
    <property type="component" value="Unassembled WGS sequence"/>
</dbReference>
<dbReference type="AlphaFoldDB" id="A0AAV5G2Z8"/>
<dbReference type="EMBL" id="BQKI01000199">
    <property type="protein sequence ID" value="GJN41075.1"/>
    <property type="molecule type" value="Genomic_DNA"/>
</dbReference>
<dbReference type="SUPFAM" id="SSF47699">
    <property type="entry name" value="Bifunctional inhibitor/lipid-transfer protein/seed storage 2S albumin"/>
    <property type="match status" value="1"/>
</dbReference>
<evidence type="ECO:0000256" key="5">
    <source>
        <dbReference type="SAM" id="SignalP"/>
    </source>
</evidence>
<feature type="domain" description="Bifunctional inhibitor/plant lipid transfer protein/seed storage helical" evidence="6">
    <location>
        <begin position="20"/>
        <end position="117"/>
    </location>
</feature>
<reference evidence="7" key="2">
    <citation type="submission" date="2021-12" db="EMBL/GenBank/DDBJ databases">
        <title>Resequencing data analysis of finger millet.</title>
        <authorList>
            <person name="Hatakeyama M."/>
            <person name="Aluri S."/>
            <person name="Balachadran M.T."/>
            <person name="Sivarajan S.R."/>
            <person name="Poveda L."/>
            <person name="Shimizu-Inatsugi R."/>
            <person name="Schlapbach R."/>
            <person name="Sreeman S.M."/>
            <person name="Shimizu K.K."/>
        </authorList>
    </citation>
    <scope>NUCLEOTIDE SEQUENCE</scope>
</reference>
<dbReference type="Gene3D" id="1.10.110.10">
    <property type="entry name" value="Plant lipid-transfer and hydrophobic proteins"/>
    <property type="match status" value="1"/>
</dbReference>
<comment type="caution">
    <text evidence="7">The sequence shown here is derived from an EMBL/GenBank/DDBJ whole genome shotgun (WGS) entry which is preliminary data.</text>
</comment>
<gene>
    <name evidence="7" type="primary">gn00400</name>
    <name evidence="7" type="ORF">PR202_gn00400</name>
</gene>
<feature type="chain" id="PRO_5043652322" description="Bifunctional inhibitor/plant lipid transfer protein/seed storage helical domain-containing protein" evidence="5">
    <location>
        <begin position="27"/>
        <end position="191"/>
    </location>
</feature>
<keyword evidence="3" id="KW-1015">Disulfide bond</keyword>
<organism evidence="7 8">
    <name type="scientific">Eleusine coracana subsp. coracana</name>
    <dbReference type="NCBI Taxonomy" id="191504"/>
    <lineage>
        <taxon>Eukaryota</taxon>
        <taxon>Viridiplantae</taxon>
        <taxon>Streptophyta</taxon>
        <taxon>Embryophyta</taxon>
        <taxon>Tracheophyta</taxon>
        <taxon>Spermatophyta</taxon>
        <taxon>Magnoliopsida</taxon>
        <taxon>Liliopsida</taxon>
        <taxon>Poales</taxon>
        <taxon>Poaceae</taxon>
        <taxon>PACMAD clade</taxon>
        <taxon>Chloridoideae</taxon>
        <taxon>Cynodonteae</taxon>
        <taxon>Eleusininae</taxon>
        <taxon>Eleusine</taxon>
    </lineage>
</organism>
<evidence type="ECO:0000313" key="7">
    <source>
        <dbReference type="EMBL" id="GJN41075.1"/>
    </source>
</evidence>
<evidence type="ECO:0000256" key="3">
    <source>
        <dbReference type="ARBA" id="ARBA00023157"/>
    </source>
</evidence>
<dbReference type="InterPro" id="IPR036312">
    <property type="entry name" value="Bifun_inhib/LTP/seed_sf"/>
</dbReference>
<keyword evidence="2 5" id="KW-0732">Signal</keyword>
<proteinExistence type="inferred from homology"/>
<dbReference type="InterPro" id="IPR016140">
    <property type="entry name" value="Bifunc_inhib/LTP/seed_store"/>
</dbReference>
<protein>
    <recommendedName>
        <fullName evidence="6">Bifunctional inhibitor/plant lipid transfer protein/seed storage helical domain-containing protein</fullName>
    </recommendedName>
</protein>
<dbReference type="InterPro" id="IPR043325">
    <property type="entry name" value="LTSS"/>
</dbReference>
<dbReference type="Pfam" id="PF14368">
    <property type="entry name" value="LTP_2"/>
    <property type="match status" value="1"/>
</dbReference>
<keyword evidence="4" id="KW-0325">Glycoprotein</keyword>
<evidence type="ECO:0000256" key="4">
    <source>
        <dbReference type="ARBA" id="ARBA00023180"/>
    </source>
</evidence>
<keyword evidence="8" id="KW-1185">Reference proteome</keyword>
<comment type="similarity">
    <text evidence="1">Belongs to the plant LTP family.</text>
</comment>
<evidence type="ECO:0000259" key="6">
    <source>
        <dbReference type="Pfam" id="PF14368"/>
    </source>
</evidence>
<evidence type="ECO:0000313" key="8">
    <source>
        <dbReference type="Proteomes" id="UP001054889"/>
    </source>
</evidence>
<sequence>MALTATSAAAAMACLLLALAAATSEAATSPAPAPAVDCVAAAASLADCLDYVTPGSTKTRPGKTCCGEVKAAVANPALVDCLCQLTGSKNLSFPIDMKRVLALPGACGASNAAFSKCHIATGAPTKVSCYCSTFTIRRRASCKQRRQHRHQFPLQQVLRSQRPPLSLPPWWLRCLHTATFSEHFCLACYAV</sequence>
<feature type="signal peptide" evidence="5">
    <location>
        <begin position="1"/>
        <end position="26"/>
    </location>
</feature>
<dbReference type="CDD" id="cd00010">
    <property type="entry name" value="AAI_LTSS"/>
    <property type="match status" value="1"/>
</dbReference>
<accession>A0AAV5G2Z8</accession>
<name>A0AAV5G2Z8_ELECO</name>
<evidence type="ECO:0000256" key="1">
    <source>
        <dbReference type="ARBA" id="ARBA00009748"/>
    </source>
</evidence>